<gene>
    <name evidence="4" type="ORF">CIT26_10395</name>
</gene>
<dbReference type="AlphaFoldDB" id="A0A271LP91"/>
<dbReference type="PROSITE" id="PS00330">
    <property type="entry name" value="HEMOLYSIN_CALCIUM"/>
    <property type="match status" value="1"/>
</dbReference>
<evidence type="ECO:0000313" key="5">
    <source>
        <dbReference type="Proteomes" id="UP000216442"/>
    </source>
</evidence>
<feature type="region of interest" description="Disordered" evidence="3">
    <location>
        <begin position="66"/>
        <end position="92"/>
    </location>
</feature>
<feature type="compositionally biased region" description="Basic and acidic residues" evidence="3">
    <location>
        <begin position="66"/>
        <end position="86"/>
    </location>
</feature>
<evidence type="ECO:0000256" key="3">
    <source>
        <dbReference type="SAM" id="MobiDB-lite"/>
    </source>
</evidence>
<dbReference type="Proteomes" id="UP000216442">
    <property type="component" value="Unassembled WGS sequence"/>
</dbReference>
<keyword evidence="2" id="KW-0964">Secreted</keyword>
<dbReference type="PRINTS" id="PR00313">
    <property type="entry name" value="CABNDNGRPT"/>
</dbReference>
<dbReference type="Pfam" id="PF00353">
    <property type="entry name" value="HemolysinCabind"/>
    <property type="match status" value="2"/>
</dbReference>
<dbReference type="InterPro" id="IPR050557">
    <property type="entry name" value="RTX_toxin/Mannuronan_C5-epim"/>
</dbReference>
<dbReference type="GO" id="GO:0005509">
    <property type="term" value="F:calcium ion binding"/>
    <property type="evidence" value="ECO:0007669"/>
    <property type="project" value="InterPro"/>
</dbReference>
<dbReference type="OrthoDB" id="8355933at2"/>
<evidence type="ECO:0000313" key="4">
    <source>
        <dbReference type="EMBL" id="PAQ09971.1"/>
    </source>
</evidence>
<dbReference type="InterPro" id="IPR011049">
    <property type="entry name" value="Serralysin-like_metalloprot_C"/>
</dbReference>
<evidence type="ECO:0000256" key="2">
    <source>
        <dbReference type="ARBA" id="ARBA00022525"/>
    </source>
</evidence>
<comment type="subcellular location">
    <subcellularLocation>
        <location evidence="1">Secreted</location>
    </subcellularLocation>
</comment>
<protein>
    <submittedName>
        <fullName evidence="4">Hemolysin expression modulating protein</fullName>
    </submittedName>
</protein>
<evidence type="ECO:0000256" key="1">
    <source>
        <dbReference type="ARBA" id="ARBA00004613"/>
    </source>
</evidence>
<dbReference type="InterPro" id="IPR001343">
    <property type="entry name" value="Hemolysn_Ca-bd"/>
</dbReference>
<dbReference type="EMBL" id="NPKJ01000037">
    <property type="protein sequence ID" value="PAQ09971.1"/>
    <property type="molecule type" value="Genomic_DNA"/>
</dbReference>
<comment type="caution">
    <text evidence="4">The sequence shown here is derived from an EMBL/GenBank/DDBJ whole genome shotgun (WGS) entry which is preliminary data.</text>
</comment>
<proteinExistence type="predicted"/>
<name>A0A271LP91_9HYPH</name>
<dbReference type="GO" id="GO:0005576">
    <property type="term" value="C:extracellular region"/>
    <property type="evidence" value="ECO:0007669"/>
    <property type="project" value="UniProtKB-SubCell"/>
</dbReference>
<organism evidence="4 5">
    <name type="scientific">Mesorhizobium temperatum</name>
    <dbReference type="NCBI Taxonomy" id="241416"/>
    <lineage>
        <taxon>Bacteria</taxon>
        <taxon>Pseudomonadati</taxon>
        <taxon>Pseudomonadota</taxon>
        <taxon>Alphaproteobacteria</taxon>
        <taxon>Hyphomicrobiales</taxon>
        <taxon>Phyllobacteriaceae</taxon>
        <taxon>Mesorhizobium</taxon>
    </lineage>
</organism>
<dbReference type="PANTHER" id="PTHR38340">
    <property type="entry name" value="S-LAYER PROTEIN"/>
    <property type="match status" value="1"/>
</dbReference>
<dbReference type="InterPro" id="IPR018511">
    <property type="entry name" value="Hemolysin-typ_Ca-bd_CS"/>
</dbReference>
<dbReference type="RefSeq" id="WP_095492496.1">
    <property type="nucleotide sequence ID" value="NZ_NPKJ01000037.1"/>
</dbReference>
<reference evidence="4 5" key="1">
    <citation type="submission" date="2017-08" db="EMBL/GenBank/DDBJ databases">
        <title>Mesorhizobium wenxinae sp. nov., a novel rhizobial species isolated from root nodules of chickpea (Cicer arietinum L.).</title>
        <authorList>
            <person name="Zhang J."/>
        </authorList>
    </citation>
    <scope>NUCLEOTIDE SEQUENCE [LARGE SCALE GENOMIC DNA]</scope>
    <source>
        <strain evidence="4 5">SDW018</strain>
    </source>
</reference>
<dbReference type="Gene3D" id="2.150.10.10">
    <property type="entry name" value="Serralysin-like metalloprotease, C-terminal"/>
    <property type="match status" value="2"/>
</dbReference>
<dbReference type="SUPFAM" id="SSF51120">
    <property type="entry name" value="beta-Roll"/>
    <property type="match status" value="1"/>
</dbReference>
<dbReference type="PANTHER" id="PTHR38340:SF1">
    <property type="entry name" value="S-LAYER PROTEIN"/>
    <property type="match status" value="1"/>
</dbReference>
<keyword evidence="5" id="KW-1185">Reference proteome</keyword>
<sequence length="271" mass="28394">MVKIIEGGPRSETLLGTELDELIGGYQGNDWIDARGGNDEISAGEGSDQAIGGEGNDRIFGEDGWDHLSGDNGRDKPRIVGEDNDKLNGGPGEDVLYVGDGEDTLIGGADNDTFLFQFHNPMSGVDPRYAGSKPDISTIVDFDRTEDKFAFDAVGLDNDGFGANFINNASVQSGSPVSSFYSGAASGANGEHVVVITDEPFTSASAAASAISGEAPGDIIVYHYNDGINRMANLAYVTSENHAEEFVHLSGIHSLADLAGMGLTASDFSFV</sequence>
<accession>A0A271LP91</accession>